<protein>
    <submittedName>
        <fullName evidence="2">Glycosyltransferase</fullName>
        <ecNumber evidence="2">2.4.-.-</ecNumber>
    </submittedName>
</protein>
<dbReference type="InterPro" id="IPR029044">
    <property type="entry name" value="Nucleotide-diphossugar_trans"/>
</dbReference>
<dbReference type="Pfam" id="PF00535">
    <property type="entry name" value="Glycos_transf_2"/>
    <property type="match status" value="1"/>
</dbReference>
<sequence>MTLGLCMIVKDEAAVLGRCLDSAAGVFDEIVIVDTGSADETKPIARRYTKDVYDFAWRQDFAAARNFGFDRAAADYCMWMDADEILRPDDAAALRALKQTLCGKIGRYFLRTVIPAEDGRCALTFERVRIVRRAGVRWRGRVHEDVFAGGAAAHAAICVTHLGKPTREPFRNLRIFARAFADGEKPDARQVYYFARELADCGLYAAAADAFRYFLQGDGWAEDKIAACLALARCLRALQRPREAEQALLQSFACAPPRAEACCALGDLCREAGRLRDAVFWYKLALDVGPTRGVGFADPDCGGFLPCLWLCVCYDRLGERERARGWNEQAARYRPQDASVLQNRAYFARALPGGNG</sequence>
<keyword evidence="2" id="KW-0328">Glycosyltransferase</keyword>
<dbReference type="InterPro" id="IPR011990">
    <property type="entry name" value="TPR-like_helical_dom_sf"/>
</dbReference>
<dbReference type="Gene3D" id="1.25.40.10">
    <property type="entry name" value="Tetratricopeptide repeat domain"/>
    <property type="match status" value="1"/>
</dbReference>
<evidence type="ECO:0000313" key="3">
    <source>
        <dbReference type="Proteomes" id="UP000824249"/>
    </source>
</evidence>
<dbReference type="PANTHER" id="PTHR43630">
    <property type="entry name" value="POLY-BETA-1,6-N-ACETYL-D-GLUCOSAMINE SYNTHASE"/>
    <property type="match status" value="1"/>
</dbReference>
<evidence type="ECO:0000259" key="1">
    <source>
        <dbReference type="Pfam" id="PF00535"/>
    </source>
</evidence>
<dbReference type="EC" id="2.4.-.-" evidence="2"/>
<dbReference type="Pfam" id="PF13181">
    <property type="entry name" value="TPR_8"/>
    <property type="match status" value="1"/>
</dbReference>
<name>A0A9D2AQR3_9FIRM</name>
<dbReference type="SUPFAM" id="SSF53448">
    <property type="entry name" value="Nucleotide-diphospho-sugar transferases"/>
    <property type="match status" value="1"/>
</dbReference>
<dbReference type="CDD" id="cd02511">
    <property type="entry name" value="Beta4Glucosyltransferase"/>
    <property type="match status" value="1"/>
</dbReference>
<reference evidence="2" key="2">
    <citation type="submission" date="2021-04" db="EMBL/GenBank/DDBJ databases">
        <authorList>
            <person name="Gilroy R."/>
        </authorList>
    </citation>
    <scope>NUCLEOTIDE SEQUENCE</scope>
    <source>
        <strain evidence="2">26628</strain>
    </source>
</reference>
<dbReference type="GO" id="GO:0016757">
    <property type="term" value="F:glycosyltransferase activity"/>
    <property type="evidence" value="ECO:0007669"/>
    <property type="project" value="UniProtKB-KW"/>
</dbReference>
<keyword evidence="2" id="KW-0808">Transferase</keyword>
<reference evidence="2" key="1">
    <citation type="journal article" date="2021" name="PeerJ">
        <title>Extensive microbial diversity within the chicken gut microbiome revealed by metagenomics and culture.</title>
        <authorList>
            <person name="Gilroy R."/>
            <person name="Ravi A."/>
            <person name="Getino M."/>
            <person name="Pursley I."/>
            <person name="Horton D.L."/>
            <person name="Alikhan N.F."/>
            <person name="Baker D."/>
            <person name="Gharbi K."/>
            <person name="Hall N."/>
            <person name="Watson M."/>
            <person name="Adriaenssens E.M."/>
            <person name="Foster-Nyarko E."/>
            <person name="Jarju S."/>
            <person name="Secka A."/>
            <person name="Antonio M."/>
            <person name="Oren A."/>
            <person name="Chaudhuri R.R."/>
            <person name="La Ragione R."/>
            <person name="Hildebrand F."/>
            <person name="Pallen M.J."/>
        </authorList>
    </citation>
    <scope>NUCLEOTIDE SEQUENCE</scope>
    <source>
        <strain evidence="2">26628</strain>
    </source>
</reference>
<gene>
    <name evidence="2" type="ORF">H9737_02020</name>
</gene>
<dbReference type="AlphaFoldDB" id="A0A9D2AQR3"/>
<dbReference type="SMART" id="SM00028">
    <property type="entry name" value="TPR"/>
    <property type="match status" value="2"/>
</dbReference>
<accession>A0A9D2AQR3</accession>
<dbReference type="Proteomes" id="UP000824249">
    <property type="component" value="Unassembled WGS sequence"/>
</dbReference>
<comment type="caution">
    <text evidence="2">The sequence shown here is derived from an EMBL/GenBank/DDBJ whole genome shotgun (WGS) entry which is preliminary data.</text>
</comment>
<evidence type="ECO:0000313" key="2">
    <source>
        <dbReference type="EMBL" id="HIX46450.1"/>
    </source>
</evidence>
<dbReference type="Gene3D" id="3.90.550.10">
    <property type="entry name" value="Spore Coat Polysaccharide Biosynthesis Protein SpsA, Chain A"/>
    <property type="match status" value="1"/>
</dbReference>
<dbReference type="InterPro" id="IPR001173">
    <property type="entry name" value="Glyco_trans_2-like"/>
</dbReference>
<dbReference type="EMBL" id="DXFD01000035">
    <property type="protein sequence ID" value="HIX46450.1"/>
    <property type="molecule type" value="Genomic_DNA"/>
</dbReference>
<dbReference type="SUPFAM" id="SSF81901">
    <property type="entry name" value="HCP-like"/>
    <property type="match status" value="1"/>
</dbReference>
<organism evidence="2 3">
    <name type="scientific">Candidatus Borkfalkia faecigallinarum</name>
    <dbReference type="NCBI Taxonomy" id="2838509"/>
    <lineage>
        <taxon>Bacteria</taxon>
        <taxon>Bacillati</taxon>
        <taxon>Bacillota</taxon>
        <taxon>Clostridia</taxon>
        <taxon>Christensenellales</taxon>
        <taxon>Christensenellaceae</taxon>
        <taxon>Candidatus Borkfalkia</taxon>
    </lineage>
</organism>
<feature type="domain" description="Glycosyltransferase 2-like" evidence="1">
    <location>
        <begin position="6"/>
        <end position="91"/>
    </location>
</feature>
<dbReference type="PANTHER" id="PTHR43630:SF2">
    <property type="entry name" value="GLYCOSYLTRANSFERASE"/>
    <property type="match status" value="1"/>
</dbReference>
<proteinExistence type="predicted"/>
<dbReference type="InterPro" id="IPR019734">
    <property type="entry name" value="TPR_rpt"/>
</dbReference>